<dbReference type="Gene3D" id="3.40.50.2300">
    <property type="match status" value="1"/>
</dbReference>
<sequence length="146" mass="16685">MAELHNFCVLLVEDDAADAHLTRMAFEEGRLLVDLQHALDGVDAFDYLHQQGRHSQAPRPDLILLDLNMPRMDGRSFLERIKQDEDFRQIPVVVLTTSEAESDILASYNLGAAGFIVKPVEIDLFIRQVQQLKDYWISLVRLPANR</sequence>
<proteinExistence type="predicted"/>
<gene>
    <name evidence="3" type="ORF">SAMN02745752_01676</name>
</gene>
<feature type="domain" description="Response regulatory" evidence="2">
    <location>
        <begin position="8"/>
        <end position="133"/>
    </location>
</feature>
<dbReference type="PROSITE" id="PS50110">
    <property type="entry name" value="RESPONSE_REGULATORY"/>
    <property type="match status" value="1"/>
</dbReference>
<dbReference type="PANTHER" id="PTHR44520:SF2">
    <property type="entry name" value="RESPONSE REGULATOR RCP1"/>
    <property type="match status" value="1"/>
</dbReference>
<dbReference type="GO" id="GO:0000160">
    <property type="term" value="P:phosphorelay signal transduction system"/>
    <property type="evidence" value="ECO:0007669"/>
    <property type="project" value="InterPro"/>
</dbReference>
<name>A0A1K1X454_9GAMM</name>
<organism evidence="3 4">
    <name type="scientific">Marinospirillum alkaliphilum DSM 21637</name>
    <dbReference type="NCBI Taxonomy" id="1122209"/>
    <lineage>
        <taxon>Bacteria</taxon>
        <taxon>Pseudomonadati</taxon>
        <taxon>Pseudomonadota</taxon>
        <taxon>Gammaproteobacteria</taxon>
        <taxon>Oceanospirillales</taxon>
        <taxon>Oceanospirillaceae</taxon>
        <taxon>Marinospirillum</taxon>
    </lineage>
</organism>
<dbReference type="InterPro" id="IPR052893">
    <property type="entry name" value="TCS_response_regulator"/>
</dbReference>
<protein>
    <submittedName>
        <fullName evidence="3">Response regulator receiver domain-containing protein</fullName>
    </submittedName>
</protein>
<evidence type="ECO:0000313" key="3">
    <source>
        <dbReference type="EMBL" id="SFX43845.1"/>
    </source>
</evidence>
<feature type="modified residue" description="4-aspartylphosphate" evidence="1">
    <location>
        <position position="66"/>
    </location>
</feature>
<dbReference type="SMART" id="SM00448">
    <property type="entry name" value="REC"/>
    <property type="match status" value="1"/>
</dbReference>
<dbReference type="EMBL" id="FPJW01000005">
    <property type="protein sequence ID" value="SFX43845.1"/>
    <property type="molecule type" value="Genomic_DNA"/>
</dbReference>
<reference evidence="3 4" key="1">
    <citation type="submission" date="2016-11" db="EMBL/GenBank/DDBJ databases">
        <authorList>
            <person name="Jaros S."/>
            <person name="Januszkiewicz K."/>
            <person name="Wedrychowicz H."/>
        </authorList>
    </citation>
    <scope>NUCLEOTIDE SEQUENCE [LARGE SCALE GENOMIC DNA]</scope>
    <source>
        <strain evidence="3 4">DSM 21637</strain>
    </source>
</reference>
<dbReference type="AlphaFoldDB" id="A0A1K1X454"/>
<evidence type="ECO:0000256" key="1">
    <source>
        <dbReference type="PROSITE-ProRule" id="PRU00169"/>
    </source>
</evidence>
<accession>A0A1K1X454</accession>
<evidence type="ECO:0000313" key="4">
    <source>
        <dbReference type="Proteomes" id="UP000182350"/>
    </source>
</evidence>
<evidence type="ECO:0000259" key="2">
    <source>
        <dbReference type="PROSITE" id="PS50110"/>
    </source>
</evidence>
<dbReference type="OrthoDB" id="9793549at2"/>
<dbReference type="SUPFAM" id="SSF52172">
    <property type="entry name" value="CheY-like"/>
    <property type="match status" value="1"/>
</dbReference>
<dbReference type="Pfam" id="PF00072">
    <property type="entry name" value="Response_reg"/>
    <property type="match status" value="1"/>
</dbReference>
<dbReference type="PANTHER" id="PTHR44520">
    <property type="entry name" value="RESPONSE REGULATOR RCP1-RELATED"/>
    <property type="match status" value="1"/>
</dbReference>
<dbReference type="RefSeq" id="WP_072325907.1">
    <property type="nucleotide sequence ID" value="NZ_FPJW01000005.1"/>
</dbReference>
<keyword evidence="4" id="KW-1185">Reference proteome</keyword>
<dbReference type="STRING" id="1122209.SAMN02745752_01676"/>
<keyword evidence="1" id="KW-0597">Phosphoprotein</keyword>
<dbReference type="InterPro" id="IPR011006">
    <property type="entry name" value="CheY-like_superfamily"/>
</dbReference>
<dbReference type="Proteomes" id="UP000182350">
    <property type="component" value="Unassembled WGS sequence"/>
</dbReference>
<dbReference type="CDD" id="cd17557">
    <property type="entry name" value="REC_Rcp-like"/>
    <property type="match status" value="1"/>
</dbReference>
<dbReference type="InterPro" id="IPR001789">
    <property type="entry name" value="Sig_transdc_resp-reg_receiver"/>
</dbReference>